<keyword evidence="1" id="KW-0175">Coiled coil</keyword>
<keyword evidence="3" id="KW-1185">Reference proteome</keyword>
<accession>A0AAU9JHV3</accession>
<evidence type="ECO:0000256" key="1">
    <source>
        <dbReference type="SAM" id="Coils"/>
    </source>
</evidence>
<evidence type="ECO:0000313" key="3">
    <source>
        <dbReference type="Proteomes" id="UP001162131"/>
    </source>
</evidence>
<gene>
    <name evidence="2" type="ORF">BSTOLATCC_MIC32992</name>
</gene>
<name>A0AAU9JHV3_9CILI</name>
<organism evidence="2 3">
    <name type="scientific">Blepharisma stoltei</name>
    <dbReference type="NCBI Taxonomy" id="1481888"/>
    <lineage>
        <taxon>Eukaryota</taxon>
        <taxon>Sar</taxon>
        <taxon>Alveolata</taxon>
        <taxon>Ciliophora</taxon>
        <taxon>Postciliodesmatophora</taxon>
        <taxon>Heterotrichea</taxon>
        <taxon>Heterotrichida</taxon>
        <taxon>Blepharismidae</taxon>
        <taxon>Blepharisma</taxon>
    </lineage>
</organism>
<protein>
    <submittedName>
        <fullName evidence="2">Uncharacterized protein</fullName>
    </submittedName>
</protein>
<dbReference type="EMBL" id="CAJZBQ010000033">
    <property type="protein sequence ID" value="CAG9323090.1"/>
    <property type="molecule type" value="Genomic_DNA"/>
</dbReference>
<dbReference type="AlphaFoldDB" id="A0AAU9JHV3"/>
<dbReference type="Proteomes" id="UP001162131">
    <property type="component" value="Unassembled WGS sequence"/>
</dbReference>
<comment type="caution">
    <text evidence="2">The sequence shown here is derived from an EMBL/GenBank/DDBJ whole genome shotgun (WGS) entry which is preliminary data.</text>
</comment>
<evidence type="ECO:0000313" key="2">
    <source>
        <dbReference type="EMBL" id="CAG9323090.1"/>
    </source>
</evidence>
<proteinExistence type="predicted"/>
<reference evidence="2" key="1">
    <citation type="submission" date="2021-09" db="EMBL/GenBank/DDBJ databases">
        <authorList>
            <consortium name="AG Swart"/>
            <person name="Singh M."/>
            <person name="Singh A."/>
            <person name="Seah K."/>
            <person name="Emmerich C."/>
        </authorList>
    </citation>
    <scope>NUCLEOTIDE SEQUENCE</scope>
    <source>
        <strain evidence="2">ATCC30299</strain>
    </source>
</reference>
<feature type="coiled-coil region" evidence="1">
    <location>
        <begin position="200"/>
        <end position="398"/>
    </location>
</feature>
<sequence>MGCLCAKNHAVGTIEEEIKSLKLKNAAYEATLAHSSTGVPTAINLSGGYSDMVDEEQIRTQKTLKSLLHYIGIEDISPEEIVKKVQEFRDSTNKSSQYLWVRLEESELEKKICEQLIHVVSILKQIDSKKAQHIKSKTQSVENLIQEQYPYLMPMINIVKEKEMVHSSSRGGTIEQILMRLHSRSELDKELELVQTKLENEQYAQLLNAKDEQLKQIQQKIKQLRNEKNDIERSWELVKMNIKTDPEELRAVQLDLEDKEKEFIEIKKKLEEIEAQKHEIAASKQSILEIQNKIKDQEDLIKQENEYIKQLNKHNEDLSEKIKEIPNLEKQIAKLIESNKEKESEAIRLEELHGDNAKAIREAVEKMNEEIQLKEARMAEISVQTEKVNEDIKSLQAKRIADIKKQVAIRVSYALKKVPERSMQRWKWMVFNRKNRSKRSQGFAEELEN</sequence>